<reference evidence="2 3" key="1">
    <citation type="submission" date="2017-03" db="EMBL/GenBank/DDBJ databases">
        <title>N. lactamica Y92-1009 whole genome sequence.</title>
        <authorList>
            <person name="Pandey A.K."/>
            <person name="Read R.C."/>
        </authorList>
    </citation>
    <scope>NUCLEOTIDE SEQUENCE [LARGE SCALE GENOMIC DNA]</scope>
    <source>
        <strain evidence="2 3">Y92-1009</strain>
    </source>
</reference>
<proteinExistence type="predicted"/>
<dbReference type="Gene3D" id="1.10.1220.10">
    <property type="entry name" value="Met repressor-like"/>
    <property type="match status" value="1"/>
</dbReference>
<evidence type="ECO:0000313" key="2">
    <source>
        <dbReference type="EMBL" id="ARB05498.1"/>
    </source>
</evidence>
<evidence type="ECO:0000256" key="1">
    <source>
        <dbReference type="SAM" id="MobiDB-lite"/>
    </source>
</evidence>
<dbReference type="AlphaFoldDB" id="A0AAU8VJZ6"/>
<gene>
    <name evidence="2" type="ORF">B2G52_06970</name>
</gene>
<sequence>MFKHRASSKIIVAESTITRWWSQTRADYLAENTISRDKPWEKLGISRRTWYYRGKPMPSETQQEKNNEPLPDYL</sequence>
<name>A0AAU8VJZ6_NEILA</name>
<evidence type="ECO:0008006" key="4">
    <source>
        <dbReference type="Google" id="ProtNLM"/>
    </source>
</evidence>
<dbReference type="InterPro" id="IPR013321">
    <property type="entry name" value="Arc_rbn_hlx_hlx"/>
</dbReference>
<accession>A0AAU8VJZ6</accession>
<feature type="region of interest" description="Disordered" evidence="1">
    <location>
        <begin position="54"/>
        <end position="74"/>
    </location>
</feature>
<dbReference type="GO" id="GO:0006355">
    <property type="term" value="P:regulation of DNA-templated transcription"/>
    <property type="evidence" value="ECO:0007669"/>
    <property type="project" value="InterPro"/>
</dbReference>
<evidence type="ECO:0000313" key="3">
    <source>
        <dbReference type="Proteomes" id="UP000191249"/>
    </source>
</evidence>
<organism evidence="2 3">
    <name type="scientific">Neisseria lactamica</name>
    <dbReference type="NCBI Taxonomy" id="486"/>
    <lineage>
        <taxon>Bacteria</taxon>
        <taxon>Pseudomonadati</taxon>
        <taxon>Pseudomonadota</taxon>
        <taxon>Betaproteobacteria</taxon>
        <taxon>Neisseriales</taxon>
        <taxon>Neisseriaceae</taxon>
        <taxon>Neisseria</taxon>
    </lineage>
</organism>
<dbReference type="EMBL" id="CP019894">
    <property type="protein sequence ID" value="ARB05498.1"/>
    <property type="molecule type" value="Genomic_DNA"/>
</dbReference>
<protein>
    <recommendedName>
        <fullName evidence="4">Transposase</fullName>
    </recommendedName>
</protein>
<dbReference type="Proteomes" id="UP000191249">
    <property type="component" value="Chromosome"/>
</dbReference>